<evidence type="ECO:0000313" key="2">
    <source>
        <dbReference type="Proteomes" id="UP001165960"/>
    </source>
</evidence>
<comment type="caution">
    <text evidence="1">The sequence shown here is derived from an EMBL/GenBank/DDBJ whole genome shotgun (WGS) entry which is preliminary data.</text>
</comment>
<sequence length="194" mass="21741">MNSLLLLATCLSSLAGVHSANIELGPRQMSALVSGHVITQDNLVFKLTQSGSIMSETKPHFEYLKMESRNLTTALARRAFSFSHSCNGHFAGWEHDDLWRGFNAAVEAFWKPHDQSFTVATFISGNHVTACIKMHCYNCNNLDALRGLAYQAWAYSSRNKCDQNETQGTEDPDCRCRLDYSWGSKCPSSGTYWE</sequence>
<dbReference type="Proteomes" id="UP001165960">
    <property type="component" value="Unassembled WGS sequence"/>
</dbReference>
<accession>A0ACC2SCB9</accession>
<name>A0ACC2SCB9_9FUNG</name>
<protein>
    <submittedName>
        <fullName evidence="1">Uncharacterized protein</fullName>
    </submittedName>
</protein>
<gene>
    <name evidence="1" type="ORF">DSO57_1036252</name>
</gene>
<proteinExistence type="predicted"/>
<keyword evidence="2" id="KW-1185">Reference proteome</keyword>
<organism evidence="1 2">
    <name type="scientific">Entomophthora muscae</name>
    <dbReference type="NCBI Taxonomy" id="34485"/>
    <lineage>
        <taxon>Eukaryota</taxon>
        <taxon>Fungi</taxon>
        <taxon>Fungi incertae sedis</taxon>
        <taxon>Zoopagomycota</taxon>
        <taxon>Entomophthoromycotina</taxon>
        <taxon>Entomophthoromycetes</taxon>
        <taxon>Entomophthorales</taxon>
        <taxon>Entomophthoraceae</taxon>
        <taxon>Entomophthora</taxon>
    </lineage>
</organism>
<evidence type="ECO:0000313" key="1">
    <source>
        <dbReference type="EMBL" id="KAJ9059948.1"/>
    </source>
</evidence>
<dbReference type="EMBL" id="QTSX02005313">
    <property type="protein sequence ID" value="KAJ9059948.1"/>
    <property type="molecule type" value="Genomic_DNA"/>
</dbReference>
<reference evidence="1" key="1">
    <citation type="submission" date="2022-04" db="EMBL/GenBank/DDBJ databases">
        <title>Genome of the entomopathogenic fungus Entomophthora muscae.</title>
        <authorList>
            <person name="Elya C."/>
            <person name="Lovett B.R."/>
            <person name="Lee E."/>
            <person name="Macias A.M."/>
            <person name="Hajek A.E."/>
            <person name="De Bivort B.L."/>
            <person name="Kasson M.T."/>
            <person name="De Fine Licht H.H."/>
            <person name="Stajich J.E."/>
        </authorList>
    </citation>
    <scope>NUCLEOTIDE SEQUENCE</scope>
    <source>
        <strain evidence="1">Berkeley</strain>
    </source>
</reference>